<evidence type="ECO:0000313" key="2">
    <source>
        <dbReference type="EMBL" id="MEE2056441.1"/>
    </source>
</evidence>
<reference evidence="2 3" key="1">
    <citation type="submission" date="2023-07" db="EMBL/GenBank/DDBJ databases">
        <authorList>
            <person name="Girao M."/>
            <person name="Carvalho M.F."/>
        </authorList>
    </citation>
    <scope>NUCLEOTIDE SEQUENCE [LARGE SCALE GENOMIC DNA]</scope>
    <source>
        <strain evidence="2 3">YIM65754</strain>
    </source>
</reference>
<feature type="transmembrane region" description="Helical" evidence="1">
    <location>
        <begin position="73"/>
        <end position="94"/>
    </location>
</feature>
<feature type="transmembrane region" description="Helical" evidence="1">
    <location>
        <begin position="114"/>
        <end position="147"/>
    </location>
</feature>
<feature type="transmembrane region" description="Helical" evidence="1">
    <location>
        <begin position="257"/>
        <end position="277"/>
    </location>
</feature>
<proteinExistence type="predicted"/>
<dbReference type="Proteomes" id="UP001336020">
    <property type="component" value="Unassembled WGS sequence"/>
</dbReference>
<comment type="caution">
    <text evidence="2">The sequence shown here is derived from an EMBL/GenBank/DDBJ whole genome shotgun (WGS) entry which is preliminary data.</text>
</comment>
<keyword evidence="1" id="KW-1133">Transmembrane helix</keyword>
<keyword evidence="1" id="KW-0812">Transmembrane</keyword>
<name>A0ABU7L4G6_9NOCA</name>
<dbReference type="RefSeq" id="WP_330131707.1">
    <property type="nucleotide sequence ID" value="NZ_JAUTXY010000001.1"/>
</dbReference>
<protein>
    <submittedName>
        <fullName evidence="2">ABC transporter permease</fullName>
    </submittedName>
</protein>
<gene>
    <name evidence="2" type="ORF">Q7514_02725</name>
</gene>
<evidence type="ECO:0000256" key="1">
    <source>
        <dbReference type="SAM" id="Phobius"/>
    </source>
</evidence>
<feature type="transmembrane region" description="Helical" evidence="1">
    <location>
        <begin position="21"/>
        <end position="42"/>
    </location>
</feature>
<accession>A0ABU7L4G6</accession>
<keyword evidence="1" id="KW-0472">Membrane</keyword>
<sequence length="282" mass="29300">MNTLIAGTRAELQRLRTWPTMWVPLASWIVLNFVFLYVFNYITFRTGGTTGLSSTAPAEVLLDQMLPGVVPSVFTQGMAMFGGALMLILGALTFGSGYGWDTWKTAFTQGPSRIAVVGATLTVLGAVVLVLLVVVCVIDLGVAALIAGVESRSAALPDLGSLLQSARRRCIDSGDRTSAGALIGAVARGPALSVGLGLVWVLVVENLLRGVGAVLEPMTLVTDWLPGTAAGSLAGALRGGAAGDATPGVVDILSGPTAAWVLAGYILVFTAGTVWWMRRQEV</sequence>
<keyword evidence="3" id="KW-1185">Reference proteome</keyword>
<evidence type="ECO:0000313" key="3">
    <source>
        <dbReference type="Proteomes" id="UP001336020"/>
    </source>
</evidence>
<organism evidence="2 3">
    <name type="scientific">Rhodococcus artemisiae</name>
    <dbReference type="NCBI Taxonomy" id="714159"/>
    <lineage>
        <taxon>Bacteria</taxon>
        <taxon>Bacillati</taxon>
        <taxon>Actinomycetota</taxon>
        <taxon>Actinomycetes</taxon>
        <taxon>Mycobacteriales</taxon>
        <taxon>Nocardiaceae</taxon>
        <taxon>Rhodococcus</taxon>
    </lineage>
</organism>
<dbReference type="EMBL" id="JAUTXY010000001">
    <property type="protein sequence ID" value="MEE2056441.1"/>
    <property type="molecule type" value="Genomic_DNA"/>
</dbReference>